<comment type="caution">
    <text evidence="7">The sequence shown here is derived from an EMBL/GenBank/DDBJ whole genome shotgun (WGS) entry which is preliminary data.</text>
</comment>
<dbReference type="AlphaFoldDB" id="A0A507B1R1"/>
<feature type="compositionally biased region" description="Acidic residues" evidence="6">
    <location>
        <begin position="814"/>
        <end position="824"/>
    </location>
</feature>
<feature type="region of interest" description="Disordered" evidence="6">
    <location>
        <begin position="801"/>
        <end position="850"/>
    </location>
</feature>
<organism evidence="7 8">
    <name type="scientific">Thyridium curvatum</name>
    <dbReference type="NCBI Taxonomy" id="1093900"/>
    <lineage>
        <taxon>Eukaryota</taxon>
        <taxon>Fungi</taxon>
        <taxon>Dikarya</taxon>
        <taxon>Ascomycota</taxon>
        <taxon>Pezizomycotina</taxon>
        <taxon>Sordariomycetes</taxon>
        <taxon>Sordariomycetidae</taxon>
        <taxon>Thyridiales</taxon>
        <taxon>Thyridiaceae</taxon>
        <taxon>Thyridium</taxon>
    </lineage>
</organism>
<keyword evidence="8" id="KW-1185">Reference proteome</keyword>
<dbReference type="Proteomes" id="UP000319257">
    <property type="component" value="Unassembled WGS sequence"/>
</dbReference>
<evidence type="ECO:0000256" key="2">
    <source>
        <dbReference type="ARBA" id="ARBA00004496"/>
    </source>
</evidence>
<dbReference type="InterPro" id="IPR016024">
    <property type="entry name" value="ARM-type_fold"/>
</dbReference>
<dbReference type="PANTHER" id="PTHR15651">
    <property type="entry name" value="ARMADILLO REPEAT-CONTAINING PROTEIN 8"/>
    <property type="match status" value="1"/>
</dbReference>
<comment type="subcellular location">
    <subcellularLocation>
        <location evidence="2">Cytoplasm</location>
    </subcellularLocation>
    <subcellularLocation>
        <location evidence="1">Nucleus</location>
    </subcellularLocation>
</comment>
<sequence length="1070" mass="117277">MRRKGAKAWPTRLRTPTRHLTTTVWQRTHDPMALADPPPILAQLTSARSCAEQIAALKALKNDVIGHIQKKEQWVELGVLEPLVRVLDADRPQTQLNGKLSRGEAQRALGEEEQLRLHALELLAAFASGGPPFLFPLHAVDALSVILSSVDPTETHPKLVLAALRALLNLSEASLLAAPLSPYDTTSLATGIFTPRNLEALRAILSSSDDSLVQASLVNAAASLIARLCKDEQHQVALADTGVLDALATQLAGFIVAKGHVIPGADVAAQNEGLSGGIPNAASPGTSLLTIMDAISAVIADSRLRACMLIHSPAILSTLPHIKLDTPSQDVPAIWNSLYAQGLSTYQWQNFGAMDFLLPAVPGHHTRFSASQISSFPPLGTSHSGENLSGYQQNPSGRLDVETSKWGTSFLDILNQIGDRSLEEPESPLIPWLFTLVRESEELERFMAASILSSLYKAGFASRSREPALAMLIVPLLLHTLYILGPEIPQNGSTWIDSEAAEDWDRTQLTLTVLARLVTDSELVQKAAFECDAVKVIGKLLKDSYEPLNTRSQPKTWSPCPQDDSAMAAEGGPGHRVLGPPGQLALHAYRAKLRESALKAVAAIVSFKEEYRKAFVEEDVMPYIVESLTEHPTKPSKSKDRAKSSKDGSELTAAQAEALYGNNPISVLIAACHTIRMLSRSVSILRTALVDAGVAQPIFNLLRHPELEVQVAATGAICNLVLDVSPMKERLVELGIMKVLCEHAHSQHAPLRLNALWALKHFVDGVGAETKKACVDELEPGWLVRLICDDTEDEALYARMKSERQTPAPRGDGMDEDVEMDQEEEARSWDSSSLHRASFPKTSHERTKTLRVRQAESRLAALREAELNPVRRARSDDLAIQEQGLDFIRNLLGPAGSSNMDAQQETTEMIDYLFSELGQDRLFGILASKLRVKVLHPFGRRTAAGIQNSRVLYPQPKIVEAVMYVLVHIAASVPRHRQLVIAQTDLLKLLSNHFTNKDKNVRLALCHLMANLTWRDGTTDTQSSSQRAHELKRLGMLSKIEKLAADDAELDVRERAKSAKWQISQSNNEY</sequence>
<dbReference type="SMART" id="SM00185">
    <property type="entry name" value="ARM"/>
    <property type="match status" value="5"/>
</dbReference>
<dbReference type="EMBL" id="SKBQ01000051">
    <property type="protein sequence ID" value="TPX11001.1"/>
    <property type="molecule type" value="Genomic_DNA"/>
</dbReference>
<dbReference type="SUPFAM" id="SSF48371">
    <property type="entry name" value="ARM repeat"/>
    <property type="match status" value="2"/>
</dbReference>
<dbReference type="GO" id="GO:0034657">
    <property type="term" value="C:GID complex"/>
    <property type="evidence" value="ECO:0007669"/>
    <property type="project" value="TreeGrafter"/>
</dbReference>
<dbReference type="STRING" id="1093900.A0A507B1R1"/>
<reference evidence="7 8" key="1">
    <citation type="submission" date="2019-06" db="EMBL/GenBank/DDBJ databases">
        <title>Draft genome sequence of the filamentous fungus Phialemoniopsis curvata isolated from diesel fuel.</title>
        <authorList>
            <person name="Varaljay V.A."/>
            <person name="Lyon W.J."/>
            <person name="Crouch A.L."/>
            <person name="Drake C.E."/>
            <person name="Hollomon J.M."/>
            <person name="Nadeau L.J."/>
            <person name="Nunn H.S."/>
            <person name="Stevenson B.S."/>
            <person name="Bojanowski C.L."/>
            <person name="Crookes-Goodson W.J."/>
        </authorList>
    </citation>
    <scope>NUCLEOTIDE SEQUENCE [LARGE SCALE GENOMIC DNA]</scope>
    <source>
        <strain evidence="7 8">D216</strain>
    </source>
</reference>
<dbReference type="GO" id="GO:0043161">
    <property type="term" value="P:proteasome-mediated ubiquitin-dependent protein catabolic process"/>
    <property type="evidence" value="ECO:0007669"/>
    <property type="project" value="TreeGrafter"/>
</dbReference>
<accession>A0A507B1R1</accession>
<evidence type="ECO:0000256" key="3">
    <source>
        <dbReference type="ARBA" id="ARBA00022490"/>
    </source>
</evidence>
<dbReference type="OrthoDB" id="5559898at2759"/>
<dbReference type="Gene3D" id="1.25.10.10">
    <property type="entry name" value="Leucine-rich Repeat Variant"/>
    <property type="match status" value="3"/>
</dbReference>
<evidence type="ECO:0000256" key="6">
    <source>
        <dbReference type="SAM" id="MobiDB-lite"/>
    </source>
</evidence>
<keyword evidence="4" id="KW-0677">Repeat</keyword>
<dbReference type="InterPro" id="IPR038739">
    <property type="entry name" value="ARMC8/Vid28"/>
</dbReference>
<dbReference type="InterPro" id="IPR000225">
    <property type="entry name" value="Armadillo"/>
</dbReference>
<keyword evidence="3" id="KW-0963">Cytoplasm</keyword>
<dbReference type="InParanoid" id="A0A507B1R1"/>
<evidence type="ECO:0000256" key="4">
    <source>
        <dbReference type="ARBA" id="ARBA00022737"/>
    </source>
</evidence>
<dbReference type="Pfam" id="PF00514">
    <property type="entry name" value="Arm"/>
    <property type="match status" value="1"/>
</dbReference>
<dbReference type="InterPro" id="IPR011989">
    <property type="entry name" value="ARM-like"/>
</dbReference>
<gene>
    <name evidence="7" type="ORF">E0L32_008038</name>
</gene>
<evidence type="ECO:0000256" key="5">
    <source>
        <dbReference type="ARBA" id="ARBA00023242"/>
    </source>
</evidence>
<dbReference type="GO" id="GO:0005737">
    <property type="term" value="C:cytoplasm"/>
    <property type="evidence" value="ECO:0007669"/>
    <property type="project" value="UniProtKB-SubCell"/>
</dbReference>
<proteinExistence type="predicted"/>
<dbReference type="PANTHER" id="PTHR15651:SF7">
    <property type="entry name" value="ARMADILLO REPEAT-CONTAINING PROTEIN 8"/>
    <property type="match status" value="1"/>
</dbReference>
<dbReference type="RefSeq" id="XP_030992712.1">
    <property type="nucleotide sequence ID" value="XM_031142848.1"/>
</dbReference>
<evidence type="ECO:0000313" key="7">
    <source>
        <dbReference type="EMBL" id="TPX11001.1"/>
    </source>
</evidence>
<keyword evidence="5" id="KW-0539">Nucleus</keyword>
<dbReference type="GeneID" id="41975485"/>
<name>A0A507B1R1_9PEZI</name>
<dbReference type="GO" id="GO:0005634">
    <property type="term" value="C:nucleus"/>
    <property type="evidence" value="ECO:0007669"/>
    <property type="project" value="UniProtKB-SubCell"/>
</dbReference>
<evidence type="ECO:0000256" key="1">
    <source>
        <dbReference type="ARBA" id="ARBA00004123"/>
    </source>
</evidence>
<evidence type="ECO:0000313" key="8">
    <source>
        <dbReference type="Proteomes" id="UP000319257"/>
    </source>
</evidence>
<protein>
    <submittedName>
        <fullName evidence="7">Uncharacterized protein</fullName>
    </submittedName>
</protein>